<keyword evidence="4 9" id="KW-0547">Nucleotide-binding</keyword>
<dbReference type="SMART" id="SM00382">
    <property type="entry name" value="AAA"/>
    <property type="match status" value="1"/>
</dbReference>
<dbReference type="Gene3D" id="1.20.5.5270">
    <property type="match status" value="1"/>
</dbReference>
<dbReference type="GO" id="GO:0034605">
    <property type="term" value="P:cellular response to heat"/>
    <property type="evidence" value="ECO:0007669"/>
    <property type="project" value="UniProtKB-UniRule"/>
</dbReference>
<dbReference type="Proteomes" id="UP000727962">
    <property type="component" value="Unassembled WGS sequence"/>
</dbReference>
<dbReference type="GO" id="GO:0006515">
    <property type="term" value="P:protein quality control for misfolded or incompletely synthesized proteins"/>
    <property type="evidence" value="ECO:0007669"/>
    <property type="project" value="UniProtKB-UniRule"/>
</dbReference>
<feature type="active site" evidence="9 11">
    <location>
        <position position="711"/>
    </location>
</feature>
<protein>
    <recommendedName>
        <fullName evidence="9 10">Lon protease</fullName>
        <ecNumber evidence="9 10">3.4.21.53</ecNumber>
    </recommendedName>
    <alternativeName>
        <fullName evidence="9">ATP-dependent protease La</fullName>
    </alternativeName>
</protein>
<dbReference type="InterPro" id="IPR027417">
    <property type="entry name" value="P-loop_NTPase"/>
</dbReference>
<dbReference type="EC" id="3.4.21.53" evidence="9 10"/>
<keyword evidence="5 9" id="KW-0378">Hydrolase</keyword>
<dbReference type="FunFam" id="3.40.50.300:FF:000382">
    <property type="entry name" value="Lon protease homolog 2, peroxisomal"/>
    <property type="match status" value="1"/>
</dbReference>
<dbReference type="HAMAP" id="MF_01973">
    <property type="entry name" value="lon_bact"/>
    <property type="match status" value="1"/>
</dbReference>
<proteinExistence type="evidence at transcript level"/>
<comment type="catalytic activity">
    <reaction evidence="9 10 13">
        <text>Hydrolysis of proteins in presence of ATP.</text>
        <dbReference type="EC" id="3.4.21.53"/>
    </reaction>
</comment>
<feature type="compositionally biased region" description="Basic and acidic residues" evidence="16">
    <location>
        <begin position="17"/>
        <end position="32"/>
    </location>
</feature>
<evidence type="ECO:0000256" key="13">
    <source>
        <dbReference type="PROSITE-ProRule" id="PRU01122"/>
    </source>
</evidence>
<name>A0A931PUL3_FIMGI</name>
<dbReference type="InterPro" id="IPR008268">
    <property type="entry name" value="Peptidase_S16_AS"/>
</dbReference>
<evidence type="ECO:0000256" key="5">
    <source>
        <dbReference type="ARBA" id="ARBA00022801"/>
    </source>
</evidence>
<dbReference type="InterPro" id="IPR020568">
    <property type="entry name" value="Ribosomal_Su5_D2-typ_SF"/>
</dbReference>
<dbReference type="PROSITE" id="PS51786">
    <property type="entry name" value="LON_PROTEOLYTIC"/>
    <property type="match status" value="1"/>
</dbReference>
<dbReference type="PROSITE" id="PS51787">
    <property type="entry name" value="LON_N"/>
    <property type="match status" value="1"/>
</dbReference>
<dbReference type="EMBL" id="JACOSL010000066">
    <property type="protein sequence ID" value="MBI1757559.1"/>
    <property type="molecule type" value="Genomic_DNA"/>
</dbReference>
<dbReference type="Pfam" id="PF05362">
    <property type="entry name" value="Lon_C"/>
    <property type="match status" value="1"/>
</dbReference>
<dbReference type="SUPFAM" id="SSF88697">
    <property type="entry name" value="PUA domain-like"/>
    <property type="match status" value="1"/>
</dbReference>
<dbReference type="NCBIfam" id="TIGR00763">
    <property type="entry name" value="lon"/>
    <property type="match status" value="1"/>
</dbReference>
<comment type="function">
    <text evidence="9">ATP-dependent serine protease that mediates the selective degradation of mutant and abnormal proteins as well as certain short-lived regulatory proteins. Required for cellular homeostasis and for survival from DNA damage and developmental changes induced by stress. Degrades polypeptides processively to yield small peptide fragments that are 5 to 10 amino acids long. Binds to DNA in a double-stranded, site-specific manner.</text>
</comment>
<dbReference type="InterPro" id="IPR004815">
    <property type="entry name" value="Lon_bac/euk-typ"/>
</dbReference>
<dbReference type="PROSITE" id="PS01046">
    <property type="entry name" value="LON_SER"/>
    <property type="match status" value="1"/>
</dbReference>
<comment type="subunit">
    <text evidence="9 10">Homohexamer. Organized in a ring with a central cavity.</text>
</comment>
<evidence type="ECO:0000259" key="17">
    <source>
        <dbReference type="PROSITE" id="PS51786"/>
    </source>
</evidence>
<dbReference type="SUPFAM" id="SSF52540">
    <property type="entry name" value="P-loop containing nucleoside triphosphate hydrolases"/>
    <property type="match status" value="1"/>
</dbReference>
<dbReference type="PIRSF" id="PIRSF001174">
    <property type="entry name" value="Lon_proteas"/>
    <property type="match status" value="1"/>
</dbReference>
<dbReference type="Pfam" id="PF00004">
    <property type="entry name" value="AAA"/>
    <property type="match status" value="1"/>
</dbReference>
<dbReference type="PRINTS" id="PR00830">
    <property type="entry name" value="ENDOLAPTASE"/>
</dbReference>
<evidence type="ECO:0000256" key="8">
    <source>
        <dbReference type="ARBA" id="ARBA00023016"/>
    </source>
</evidence>
<dbReference type="InterPro" id="IPR003959">
    <property type="entry name" value="ATPase_AAA_core"/>
</dbReference>
<dbReference type="Gene3D" id="1.20.58.1480">
    <property type="match status" value="1"/>
</dbReference>
<dbReference type="FunFam" id="1.20.5.5270:FF:000002">
    <property type="entry name" value="Lon protease homolog"/>
    <property type="match status" value="1"/>
</dbReference>
<organism evidence="19 20">
    <name type="scientific">Fimbriimonas ginsengisoli</name>
    <dbReference type="NCBI Taxonomy" id="1005039"/>
    <lineage>
        <taxon>Bacteria</taxon>
        <taxon>Bacillati</taxon>
        <taxon>Armatimonadota</taxon>
        <taxon>Fimbriimonadia</taxon>
        <taxon>Fimbriimonadales</taxon>
        <taxon>Fimbriimonadaceae</taxon>
        <taxon>Fimbriimonas</taxon>
    </lineage>
</organism>
<dbReference type="InterPro" id="IPR027543">
    <property type="entry name" value="Lon_bac"/>
</dbReference>
<dbReference type="GO" id="GO:0004252">
    <property type="term" value="F:serine-type endopeptidase activity"/>
    <property type="evidence" value="ECO:0007669"/>
    <property type="project" value="UniProtKB-UniRule"/>
</dbReference>
<gene>
    <name evidence="9 19" type="primary">lon</name>
    <name evidence="19" type="ORF">HYR64_10695</name>
</gene>
<dbReference type="SMART" id="SM00464">
    <property type="entry name" value="LON"/>
    <property type="match status" value="1"/>
</dbReference>
<dbReference type="GO" id="GO:0004176">
    <property type="term" value="F:ATP-dependent peptidase activity"/>
    <property type="evidence" value="ECO:0007669"/>
    <property type="project" value="UniProtKB-UniRule"/>
</dbReference>
<comment type="subcellular location">
    <subcellularLocation>
        <location evidence="1 9 10">Cytoplasm</location>
    </subcellularLocation>
</comment>
<comment type="caution">
    <text evidence="19">The sequence shown here is derived from an EMBL/GenBank/DDBJ whole genome shotgun (WGS) entry which is preliminary data.</text>
</comment>
<dbReference type="InterPro" id="IPR054594">
    <property type="entry name" value="Lon_lid"/>
</dbReference>
<feature type="domain" description="Lon N-terminal" evidence="18">
    <location>
        <begin position="37"/>
        <end position="233"/>
    </location>
</feature>
<dbReference type="InterPro" id="IPR046336">
    <property type="entry name" value="Lon_prtase_N_sf"/>
</dbReference>
<sequence length="818" mass="91220">MAEVKLPIEEQVDLESGEPRVESLPDEEHRPDIPTELNILPLRDSVIYPMLIAPLSVARESSVQLIDESIVGNNRVIGVIAQRHPQEETPGFEDVFEYGCAVIIRTLVKMPDAVRLIVQGVSRFKIVEHIHEQPYLRAKIEVIDEPSVEAGVGEEVEAMRRSAASLFEQAVRLSPQLPDELRTLTQAVQETNVMCDLVAAHMTLSVQDKQRILETIDVPTRLRSLLEMLSKEVRVLELTSKVQSEVNTELSKSQREYYLREQLKAIQRELGEADERGEELDELREKIDGAGMTQEALREVNREYERLRRMSPGAPEYTVARTYIDWMLALPWNVASEDNLDLKAVRKVLDADHAGLEKIKERILEFLAVRKVKKDGRVRQPILCFAGPPGVGKTSLGRSIAHAMGRKFVRISLGGMRDEAEIRGHRRTYIGALPGQVIQGLRRGETNNPVFMLDEIDKLGSDFRGDPSSALLEVLDPEQNSTFRDHYIDSPFDLSRVFFITTANRLDTIPPALRDRMEVIELGGYTEEEKLLIATRHLIPKQIEEHGLTPEQISFRKDSVQLLIRNYTREAGVRNLERDLASVIRKATMEFAEGRKDKLAVNQKFVESALGAPRYLNEEVLERDMVPGTAVGLAYTPVGGDVLFIEAAQMPGSKGLIVTGQLGDVMKESVTAALSYVRSHASQIGINPDFYEKSELHVHVPAGGVPKDGPSAGITMLTAIVSLLTGRRVRSRLAMTGEVTLQGQVLPIGGVKEKVLAAHRAGVTTLILPEDNEKDYLEDVPPEIREKLSVHFVKRADQVLRLALEPVSKASRAASVGS</sequence>
<feature type="active site" evidence="9 11">
    <location>
        <position position="754"/>
    </location>
</feature>
<comment type="induction">
    <text evidence="9">By heat shock.</text>
</comment>
<reference evidence="19" key="1">
    <citation type="submission" date="2020-07" db="EMBL/GenBank/DDBJ databases">
        <title>Huge and variable diversity of episymbiotic CPR bacteria and DPANN archaea in groundwater ecosystems.</title>
        <authorList>
            <person name="He C.Y."/>
            <person name="Keren R."/>
            <person name="Whittaker M."/>
            <person name="Farag I.F."/>
            <person name="Doudna J."/>
            <person name="Cate J.H.D."/>
            <person name="Banfield J.F."/>
        </authorList>
    </citation>
    <scope>NUCLEOTIDE SEQUENCE</scope>
    <source>
        <strain evidence="19">NC_groundwater_17_Pr7_B-0.1um_64_12</strain>
    </source>
</reference>
<evidence type="ECO:0000256" key="6">
    <source>
        <dbReference type="ARBA" id="ARBA00022825"/>
    </source>
</evidence>
<dbReference type="Pfam" id="PF22667">
    <property type="entry name" value="Lon_lid"/>
    <property type="match status" value="1"/>
</dbReference>
<dbReference type="InterPro" id="IPR003111">
    <property type="entry name" value="Lon_prtase_N"/>
</dbReference>
<dbReference type="GO" id="GO:0005737">
    <property type="term" value="C:cytoplasm"/>
    <property type="evidence" value="ECO:0007669"/>
    <property type="project" value="UniProtKB-SubCell"/>
</dbReference>
<keyword evidence="8 9" id="KW-0346">Stress response</keyword>
<evidence type="ECO:0000256" key="10">
    <source>
        <dbReference type="PIRNR" id="PIRNR001174"/>
    </source>
</evidence>
<evidence type="ECO:0000256" key="14">
    <source>
        <dbReference type="RuleBase" id="RU000591"/>
    </source>
</evidence>
<dbReference type="Gene3D" id="3.30.230.10">
    <property type="match status" value="1"/>
</dbReference>
<comment type="similarity">
    <text evidence="9 10 13 14">Belongs to the peptidase S16 family.</text>
</comment>
<feature type="domain" description="Lon proteolytic" evidence="17">
    <location>
        <begin position="624"/>
        <end position="806"/>
    </location>
</feature>
<dbReference type="InterPro" id="IPR003593">
    <property type="entry name" value="AAA+_ATPase"/>
</dbReference>
<dbReference type="AlphaFoldDB" id="A0A931PUL3"/>
<evidence type="ECO:0000256" key="4">
    <source>
        <dbReference type="ARBA" id="ARBA00022741"/>
    </source>
</evidence>
<feature type="binding site" evidence="9 12">
    <location>
        <begin position="387"/>
        <end position="394"/>
    </location>
    <ligand>
        <name>ATP</name>
        <dbReference type="ChEBI" id="CHEBI:30616"/>
    </ligand>
</feature>
<keyword evidence="15" id="KW-0175">Coiled coil</keyword>
<keyword evidence="7 9" id="KW-0067">ATP-binding</keyword>
<accession>A0A931PUL3</accession>
<evidence type="ECO:0000256" key="9">
    <source>
        <dbReference type="HAMAP-Rule" id="MF_01973"/>
    </source>
</evidence>
<keyword evidence="6 9" id="KW-0720">Serine protease</keyword>
<evidence type="ECO:0000256" key="1">
    <source>
        <dbReference type="ARBA" id="ARBA00004496"/>
    </source>
</evidence>
<dbReference type="InterPro" id="IPR014721">
    <property type="entry name" value="Ribsml_uS5_D2-typ_fold_subgr"/>
</dbReference>
<evidence type="ECO:0000256" key="16">
    <source>
        <dbReference type="SAM" id="MobiDB-lite"/>
    </source>
</evidence>
<dbReference type="PANTHER" id="PTHR10046">
    <property type="entry name" value="ATP DEPENDENT LON PROTEASE FAMILY MEMBER"/>
    <property type="match status" value="1"/>
</dbReference>
<keyword evidence="2 9" id="KW-0963">Cytoplasm</keyword>
<evidence type="ECO:0000256" key="11">
    <source>
        <dbReference type="PIRSR" id="PIRSR001174-1"/>
    </source>
</evidence>
<dbReference type="Gene3D" id="2.30.130.40">
    <property type="entry name" value="LON domain-like"/>
    <property type="match status" value="1"/>
</dbReference>
<dbReference type="Gene3D" id="3.40.50.300">
    <property type="entry name" value="P-loop containing nucleotide triphosphate hydrolases"/>
    <property type="match status" value="1"/>
</dbReference>
<dbReference type="GO" id="GO:0043565">
    <property type="term" value="F:sequence-specific DNA binding"/>
    <property type="evidence" value="ECO:0007669"/>
    <property type="project" value="UniProtKB-UniRule"/>
</dbReference>
<dbReference type="Pfam" id="PF02190">
    <property type="entry name" value="LON_substr_bdg"/>
    <property type="match status" value="1"/>
</dbReference>
<evidence type="ECO:0000256" key="15">
    <source>
        <dbReference type="SAM" id="Coils"/>
    </source>
</evidence>
<keyword evidence="3 9" id="KW-0645">Protease</keyword>
<evidence type="ECO:0000256" key="2">
    <source>
        <dbReference type="ARBA" id="ARBA00022490"/>
    </source>
</evidence>
<evidence type="ECO:0000256" key="3">
    <source>
        <dbReference type="ARBA" id="ARBA00022670"/>
    </source>
</evidence>
<dbReference type="GO" id="GO:0005524">
    <property type="term" value="F:ATP binding"/>
    <property type="evidence" value="ECO:0007669"/>
    <property type="project" value="UniProtKB-UniRule"/>
</dbReference>
<evidence type="ECO:0000256" key="12">
    <source>
        <dbReference type="PIRSR" id="PIRSR001174-2"/>
    </source>
</evidence>
<evidence type="ECO:0000313" key="20">
    <source>
        <dbReference type="Proteomes" id="UP000727962"/>
    </source>
</evidence>
<dbReference type="InterPro" id="IPR015947">
    <property type="entry name" value="PUA-like_sf"/>
</dbReference>
<dbReference type="GO" id="GO:0016887">
    <property type="term" value="F:ATP hydrolysis activity"/>
    <property type="evidence" value="ECO:0007669"/>
    <property type="project" value="UniProtKB-UniRule"/>
</dbReference>
<evidence type="ECO:0000259" key="18">
    <source>
        <dbReference type="PROSITE" id="PS51787"/>
    </source>
</evidence>
<dbReference type="InterPro" id="IPR027065">
    <property type="entry name" value="Lon_Prtase"/>
</dbReference>
<evidence type="ECO:0000256" key="7">
    <source>
        <dbReference type="ARBA" id="ARBA00022840"/>
    </source>
</evidence>
<dbReference type="InterPro" id="IPR008269">
    <property type="entry name" value="Lon_proteolytic"/>
</dbReference>
<dbReference type="SUPFAM" id="SSF54211">
    <property type="entry name" value="Ribosomal protein S5 domain 2-like"/>
    <property type="match status" value="1"/>
</dbReference>
<dbReference type="CDD" id="cd19500">
    <property type="entry name" value="RecA-like_Lon"/>
    <property type="match status" value="1"/>
</dbReference>
<dbReference type="Gene3D" id="1.10.8.60">
    <property type="match status" value="1"/>
</dbReference>
<feature type="coiled-coil region" evidence="15">
    <location>
        <begin position="263"/>
        <end position="310"/>
    </location>
</feature>
<feature type="region of interest" description="Disordered" evidence="16">
    <location>
        <begin position="13"/>
        <end position="32"/>
    </location>
</feature>
<evidence type="ECO:0000313" key="19">
    <source>
        <dbReference type="EMBL" id="MBI1757559.1"/>
    </source>
</evidence>